<evidence type="ECO:0000313" key="2">
    <source>
        <dbReference type="EMBL" id="PIT98161.1"/>
    </source>
</evidence>
<dbReference type="EMBL" id="PEZP01000027">
    <property type="protein sequence ID" value="PIT98161.1"/>
    <property type="molecule type" value="Genomic_DNA"/>
</dbReference>
<proteinExistence type="predicted"/>
<dbReference type="Gene3D" id="3.30.460.10">
    <property type="entry name" value="Beta Polymerase, domain 2"/>
    <property type="match status" value="1"/>
</dbReference>
<dbReference type="SUPFAM" id="SSF81301">
    <property type="entry name" value="Nucleotidyltransferase"/>
    <property type="match status" value="1"/>
</dbReference>
<feature type="domain" description="Polymerase beta nucleotidyltransferase" evidence="1">
    <location>
        <begin position="25"/>
        <end position="89"/>
    </location>
</feature>
<gene>
    <name evidence="2" type="ORF">COT71_02245</name>
</gene>
<dbReference type="PANTHER" id="PTHR33933">
    <property type="entry name" value="NUCLEOTIDYLTRANSFERASE"/>
    <property type="match status" value="1"/>
</dbReference>
<reference evidence="3" key="1">
    <citation type="submission" date="2017-09" db="EMBL/GenBank/DDBJ databases">
        <title>Depth-based differentiation of microbial function through sediment-hosted aquifers and enrichment of novel symbionts in the deep terrestrial subsurface.</title>
        <authorList>
            <person name="Probst A.J."/>
            <person name="Ladd B."/>
            <person name="Jarett J.K."/>
            <person name="Geller-Mcgrath D.E."/>
            <person name="Sieber C.M.K."/>
            <person name="Emerson J.B."/>
            <person name="Anantharaman K."/>
            <person name="Thomas B.C."/>
            <person name="Malmstrom R."/>
            <person name="Stieglmeier M."/>
            <person name="Klingl A."/>
            <person name="Woyke T."/>
            <person name="Ryan C.M."/>
            <person name="Banfield J.F."/>
        </authorList>
    </citation>
    <scope>NUCLEOTIDE SEQUENCE [LARGE SCALE GENOMIC DNA]</scope>
</reference>
<dbReference type="AlphaFoldDB" id="A0A2M6WZC9"/>
<dbReference type="InterPro" id="IPR043519">
    <property type="entry name" value="NT_sf"/>
</dbReference>
<dbReference type="Pfam" id="PF18765">
    <property type="entry name" value="Polbeta"/>
    <property type="match status" value="1"/>
</dbReference>
<dbReference type="CDD" id="cd05403">
    <property type="entry name" value="NT_KNTase_like"/>
    <property type="match status" value="1"/>
</dbReference>
<comment type="caution">
    <text evidence="2">The sequence shown here is derived from an EMBL/GenBank/DDBJ whole genome shotgun (WGS) entry which is preliminary data.</text>
</comment>
<dbReference type="PANTHER" id="PTHR33933:SF1">
    <property type="entry name" value="PROTEIN ADENYLYLTRANSFERASE MNTA-RELATED"/>
    <property type="match status" value="1"/>
</dbReference>
<protein>
    <recommendedName>
        <fullName evidence="1">Polymerase beta nucleotidyltransferase domain-containing protein</fullName>
    </recommendedName>
</protein>
<accession>A0A2M6WZC9</accession>
<dbReference type="Proteomes" id="UP000230731">
    <property type="component" value="Unassembled WGS sequence"/>
</dbReference>
<name>A0A2M6WZC9_9BACT</name>
<dbReference type="InterPro" id="IPR041633">
    <property type="entry name" value="Polbeta"/>
</dbReference>
<dbReference type="InterPro" id="IPR052548">
    <property type="entry name" value="Type_VII_TA_antitoxin"/>
</dbReference>
<evidence type="ECO:0000313" key="3">
    <source>
        <dbReference type="Proteomes" id="UP000230731"/>
    </source>
</evidence>
<sequence>MTHLTAQEKKALQLFKQRLLAQLPNQIEELKLFGSKARGESNKFSDMDVWVVVIHDSLPVRNTLYKVASQIMLETDIDISLHVFSAAHIRSMQETGSPLLMNVKREGMSL</sequence>
<evidence type="ECO:0000259" key="1">
    <source>
        <dbReference type="Pfam" id="PF18765"/>
    </source>
</evidence>
<organism evidence="2 3">
    <name type="scientific">Candidatus Andersenbacteria bacterium CG10_big_fil_rev_8_21_14_0_10_54_11</name>
    <dbReference type="NCBI Taxonomy" id="1974485"/>
    <lineage>
        <taxon>Bacteria</taxon>
        <taxon>Candidatus Anderseniibacteriota</taxon>
    </lineage>
</organism>